<dbReference type="PANTHER" id="PTHR30466">
    <property type="entry name" value="FLAVIN REDUCTASE"/>
    <property type="match status" value="1"/>
</dbReference>
<accession>A0A2B7Z2I8</accession>
<comment type="caution">
    <text evidence="4">The sequence shown here is derived from an EMBL/GenBank/DDBJ whole genome shotgun (WGS) entry which is preliminary data.</text>
</comment>
<dbReference type="AlphaFoldDB" id="A0A2B7Z2I8"/>
<dbReference type="Proteomes" id="UP000224634">
    <property type="component" value="Unassembled WGS sequence"/>
</dbReference>
<dbReference type="GO" id="GO:0010181">
    <property type="term" value="F:FMN binding"/>
    <property type="evidence" value="ECO:0007669"/>
    <property type="project" value="InterPro"/>
</dbReference>
<proteinExistence type="predicted"/>
<evidence type="ECO:0000313" key="4">
    <source>
        <dbReference type="EMBL" id="PGH27338.1"/>
    </source>
</evidence>
<dbReference type="InterPro" id="IPR012349">
    <property type="entry name" value="Split_barrel_FMN-bd"/>
</dbReference>
<feature type="compositionally biased region" description="Pro residues" evidence="2">
    <location>
        <begin position="262"/>
        <end position="277"/>
    </location>
</feature>
<dbReference type="InterPro" id="IPR050268">
    <property type="entry name" value="NADH-dep_flavin_reductase"/>
</dbReference>
<protein>
    <recommendedName>
        <fullName evidence="3">Flavin reductase like domain-containing protein</fullName>
    </recommendedName>
</protein>
<dbReference type="InterPro" id="IPR002563">
    <property type="entry name" value="Flavin_Rdtase-like_dom"/>
</dbReference>
<feature type="region of interest" description="Disordered" evidence="2">
    <location>
        <begin position="81"/>
        <end position="110"/>
    </location>
</feature>
<dbReference type="PANTHER" id="PTHR30466:SF1">
    <property type="entry name" value="FMN REDUCTASE (NADH) RUTF"/>
    <property type="match status" value="1"/>
</dbReference>
<dbReference type="GO" id="GO:0042602">
    <property type="term" value="F:riboflavin reductase (NADPH) activity"/>
    <property type="evidence" value="ECO:0007669"/>
    <property type="project" value="TreeGrafter"/>
</dbReference>
<dbReference type="SUPFAM" id="SSF50475">
    <property type="entry name" value="FMN-binding split barrel"/>
    <property type="match status" value="1"/>
</dbReference>
<evidence type="ECO:0000313" key="5">
    <source>
        <dbReference type="Proteomes" id="UP000224634"/>
    </source>
</evidence>
<evidence type="ECO:0000256" key="2">
    <source>
        <dbReference type="SAM" id="MobiDB-lite"/>
    </source>
</evidence>
<feature type="domain" description="Flavin reductase like" evidence="3">
    <location>
        <begin position="138"/>
        <end position="331"/>
    </location>
</feature>
<dbReference type="SMART" id="SM00903">
    <property type="entry name" value="Flavin_Reduct"/>
    <property type="match status" value="1"/>
</dbReference>
<organism evidence="4 5">
    <name type="scientific">Polytolypa hystricis (strain UAMH7299)</name>
    <dbReference type="NCBI Taxonomy" id="1447883"/>
    <lineage>
        <taxon>Eukaryota</taxon>
        <taxon>Fungi</taxon>
        <taxon>Dikarya</taxon>
        <taxon>Ascomycota</taxon>
        <taxon>Pezizomycotina</taxon>
        <taxon>Eurotiomycetes</taxon>
        <taxon>Eurotiomycetidae</taxon>
        <taxon>Onygenales</taxon>
        <taxon>Onygenales incertae sedis</taxon>
        <taxon>Polytolypa</taxon>
    </lineage>
</organism>
<keyword evidence="5" id="KW-1185">Reference proteome</keyword>
<dbReference type="EMBL" id="PDNA01000008">
    <property type="protein sequence ID" value="PGH27338.1"/>
    <property type="molecule type" value="Genomic_DNA"/>
</dbReference>
<feature type="region of interest" description="Disordered" evidence="2">
    <location>
        <begin position="256"/>
        <end position="283"/>
    </location>
</feature>
<reference evidence="4 5" key="1">
    <citation type="submission" date="2017-10" db="EMBL/GenBank/DDBJ databases">
        <title>Comparative genomics in systemic dimorphic fungi from Ajellomycetaceae.</title>
        <authorList>
            <person name="Munoz J.F."/>
            <person name="Mcewen J.G."/>
            <person name="Clay O.K."/>
            <person name="Cuomo C.A."/>
        </authorList>
    </citation>
    <scope>NUCLEOTIDE SEQUENCE [LARGE SCALE GENOMIC DNA]</scope>
    <source>
        <strain evidence="4 5">UAMH7299</strain>
    </source>
</reference>
<name>A0A2B7Z2I8_POLH7</name>
<sequence>MLGGCSAGLRSSGRKLILQHPPRHSTWFFNNNAGRVLLTRQCPRRYYGRILRTILSKHIESFADTIRPIIPIPHPPTALRPVYSPPNLTKPASIERRTSSTSRNTPAQPIIIDEEDLETAASQEAGESDICTQVRLLMRRVPHPVAIITSTDPHSPAETAFKGMTVSSFNTVTLYPKPIISFNVKLPSETYNTVRSTGRFLVHLLTPKDTTAHLAREFARGNENILLRDRNQFFQFLSPSKPGQRPVAIHEGEPPLLAITPQPAPSPPPPPPPPSTPNPSTTELADFPFVFECQYLPQSIQVGSHVIVVATVVNILRPNPHLNDHEDTIHDADDLCLTYADTRFWKIGGNISPSSGQKKP</sequence>
<gene>
    <name evidence="4" type="ORF">AJ80_01050</name>
</gene>
<dbReference type="STRING" id="1447883.A0A2B7Z2I8"/>
<evidence type="ECO:0000259" key="3">
    <source>
        <dbReference type="SMART" id="SM00903"/>
    </source>
</evidence>
<evidence type="ECO:0000256" key="1">
    <source>
        <dbReference type="ARBA" id="ARBA00023002"/>
    </source>
</evidence>
<dbReference type="Pfam" id="PF01613">
    <property type="entry name" value="Flavin_Reduct"/>
    <property type="match status" value="1"/>
</dbReference>
<keyword evidence="1" id="KW-0560">Oxidoreductase</keyword>
<dbReference type="OrthoDB" id="2015405at2759"/>
<dbReference type="Gene3D" id="2.30.110.10">
    <property type="entry name" value="Electron Transport, Fmn-binding Protein, Chain A"/>
    <property type="match status" value="1"/>
</dbReference>